<accession>A0ABY9BZ20</accession>
<evidence type="ECO:0008006" key="4">
    <source>
        <dbReference type="Google" id="ProtNLM"/>
    </source>
</evidence>
<dbReference type="PANTHER" id="PTHR14000">
    <property type="entry name" value="FINGER CCCH DOMAIN PROTEIN, PUTATIVE (DUF3755)-RELATED"/>
    <property type="match status" value="1"/>
</dbReference>
<dbReference type="Pfam" id="PF12579">
    <property type="entry name" value="DUF3755"/>
    <property type="match status" value="1"/>
</dbReference>
<dbReference type="InterPro" id="IPR001005">
    <property type="entry name" value="SANT/Myb"/>
</dbReference>
<dbReference type="InterPro" id="IPR022228">
    <property type="entry name" value="DUF3755"/>
</dbReference>
<feature type="region of interest" description="Disordered" evidence="1">
    <location>
        <begin position="123"/>
        <end position="161"/>
    </location>
</feature>
<dbReference type="EMBL" id="CP126652">
    <property type="protein sequence ID" value="WJZ88218.1"/>
    <property type="molecule type" value="Genomic_DNA"/>
</dbReference>
<sequence length="267" mass="29532">MTTTYQGETKMKSFVMEKTLGTHQEPGHTSSSFDGGDNPSNRNITLAPDHSGPAAAAVAAKVMKHNPGIAMDWTTEEQSVLEEGLRAFASDTNVIRYAKIAMQLENKTVRDVALRCRWMSRKENSKRKKEGHNLSRKTKDRKEKGTEPSAKSSQLALQANAPPHVMPMIPVDFDDGKSSKANGVSAMKLLENNARAFNQIAANFSSLQIEDNISLFCQARDNLQVLLNSLKDEPEAMKKMPPLPDKLNEEMINSILHPPARPAPRQP</sequence>
<gene>
    <name evidence="2" type="ORF">VitviT2T_007540</name>
</gene>
<dbReference type="Proteomes" id="UP001227230">
    <property type="component" value="Chromosome 5"/>
</dbReference>
<dbReference type="InterPro" id="IPR009057">
    <property type="entry name" value="Homeodomain-like_sf"/>
</dbReference>
<feature type="compositionally biased region" description="Polar residues" evidence="1">
    <location>
        <begin position="27"/>
        <end position="44"/>
    </location>
</feature>
<evidence type="ECO:0000256" key="1">
    <source>
        <dbReference type="SAM" id="MobiDB-lite"/>
    </source>
</evidence>
<evidence type="ECO:0000313" key="2">
    <source>
        <dbReference type="EMBL" id="WJZ88218.1"/>
    </source>
</evidence>
<proteinExistence type="predicted"/>
<dbReference type="Gene3D" id="1.10.10.60">
    <property type="entry name" value="Homeodomain-like"/>
    <property type="match status" value="1"/>
</dbReference>
<dbReference type="CDD" id="cd00167">
    <property type="entry name" value="SANT"/>
    <property type="match status" value="1"/>
</dbReference>
<feature type="compositionally biased region" description="Basic residues" evidence="1">
    <location>
        <begin position="124"/>
        <end position="139"/>
    </location>
</feature>
<organism evidence="2 3">
    <name type="scientific">Vitis vinifera</name>
    <name type="common">Grape</name>
    <dbReference type="NCBI Taxonomy" id="29760"/>
    <lineage>
        <taxon>Eukaryota</taxon>
        <taxon>Viridiplantae</taxon>
        <taxon>Streptophyta</taxon>
        <taxon>Embryophyta</taxon>
        <taxon>Tracheophyta</taxon>
        <taxon>Spermatophyta</taxon>
        <taxon>Magnoliopsida</taxon>
        <taxon>eudicotyledons</taxon>
        <taxon>Gunneridae</taxon>
        <taxon>Pentapetalae</taxon>
        <taxon>rosids</taxon>
        <taxon>Vitales</taxon>
        <taxon>Vitaceae</taxon>
        <taxon>Viteae</taxon>
        <taxon>Vitis</taxon>
    </lineage>
</organism>
<reference evidence="2 3" key="1">
    <citation type="journal article" date="2023" name="Hortic Res">
        <title>The complete reference genome for grapevine (Vitis vinifera L.) genetics and breeding.</title>
        <authorList>
            <person name="Shi X."/>
            <person name="Cao S."/>
            <person name="Wang X."/>
            <person name="Huang S."/>
            <person name="Wang Y."/>
            <person name="Liu Z."/>
            <person name="Liu W."/>
            <person name="Leng X."/>
            <person name="Peng Y."/>
            <person name="Wang N."/>
            <person name="Wang Y."/>
            <person name="Ma Z."/>
            <person name="Xu X."/>
            <person name="Zhang F."/>
            <person name="Xue H."/>
            <person name="Zhong H."/>
            <person name="Wang Y."/>
            <person name="Zhang K."/>
            <person name="Velt A."/>
            <person name="Avia K."/>
            <person name="Holtgrawe D."/>
            <person name="Grimplet J."/>
            <person name="Matus J.T."/>
            <person name="Ware D."/>
            <person name="Wu X."/>
            <person name="Wang H."/>
            <person name="Liu C."/>
            <person name="Fang Y."/>
            <person name="Rustenholz C."/>
            <person name="Cheng Z."/>
            <person name="Xiao H."/>
            <person name="Zhou Y."/>
        </authorList>
    </citation>
    <scope>NUCLEOTIDE SEQUENCE [LARGE SCALE GENOMIC DNA]</scope>
    <source>
        <strain evidence="3">cv. Pinot noir / PN40024</strain>
        <tissue evidence="2">Leaf</tissue>
    </source>
</reference>
<dbReference type="SUPFAM" id="SSF46689">
    <property type="entry name" value="Homeodomain-like"/>
    <property type="match status" value="1"/>
</dbReference>
<keyword evidence="3" id="KW-1185">Reference proteome</keyword>
<dbReference type="PANTHER" id="PTHR14000:SF45">
    <property type="entry name" value="FINGER CCCH DOMAIN PROTEIN, PUTATIVE (DUF3755)-RELATED"/>
    <property type="match status" value="1"/>
</dbReference>
<evidence type="ECO:0000313" key="3">
    <source>
        <dbReference type="Proteomes" id="UP001227230"/>
    </source>
</evidence>
<protein>
    <recommendedName>
        <fullName evidence="4">Myb-like domain-containing protein</fullName>
    </recommendedName>
</protein>
<feature type="region of interest" description="Disordered" evidence="1">
    <location>
        <begin position="21"/>
        <end position="52"/>
    </location>
</feature>
<name>A0ABY9BZ20_VITVI</name>